<protein>
    <submittedName>
        <fullName evidence="2">Uncharacterized protein</fullName>
    </submittedName>
</protein>
<dbReference type="EMBL" id="LAZR01049538">
    <property type="protein sequence ID" value="KKK89420.1"/>
    <property type="molecule type" value="Genomic_DNA"/>
</dbReference>
<sequence length="426" mass="48528">YEDDVQHKGEYEEGLDKIADQLIAKYKNNFGEFEETIDGIKLIIESRKEFKTKDGNILVADELEPTLGDYYMAYRYKNDEREASLKKKAYDIDSNKIYIDREGGRYVGMLHSEGTQSQIFTASDKDEAMMKAKNADPDAKIIFIDAKLKSTAGIYRYSVDGTISYEHQDETYEIDYTVDFDEVTGEQNADFNVPDGLDNVWEDIETKIIEDASNQSIKQSELKRKADDIKDPELKQTVLDIEKEHKPTMDKIKKDVNEDGRVDISDKEVYESIGLDHGVEVNPENPEEGVKEYYDKRKGLPEMEKRLEGNVSKRTSLSRHESRQNVVKDKPLSIRDDISNKKEADGGGGTVPLYDAKLPDGTIKEVTPSDIVLKPIKDDSGKTVIPTKYTPKSLKNKIFPEMTFSKENEIDNRQELDKIVGGDDIK</sequence>
<feature type="compositionally biased region" description="Basic and acidic residues" evidence="1">
    <location>
        <begin position="318"/>
        <end position="345"/>
    </location>
</feature>
<accession>A0A0F8ZTZ0</accession>
<feature type="non-terminal residue" evidence="2">
    <location>
        <position position="426"/>
    </location>
</feature>
<reference evidence="2" key="1">
    <citation type="journal article" date="2015" name="Nature">
        <title>Complex archaea that bridge the gap between prokaryotes and eukaryotes.</title>
        <authorList>
            <person name="Spang A."/>
            <person name="Saw J.H."/>
            <person name="Jorgensen S.L."/>
            <person name="Zaremba-Niedzwiedzka K."/>
            <person name="Martijn J."/>
            <person name="Lind A.E."/>
            <person name="van Eijk R."/>
            <person name="Schleper C."/>
            <person name="Guy L."/>
            <person name="Ettema T.J."/>
        </authorList>
    </citation>
    <scope>NUCLEOTIDE SEQUENCE</scope>
</reference>
<comment type="caution">
    <text evidence="2">The sequence shown here is derived from an EMBL/GenBank/DDBJ whole genome shotgun (WGS) entry which is preliminary data.</text>
</comment>
<organism evidence="2">
    <name type="scientific">marine sediment metagenome</name>
    <dbReference type="NCBI Taxonomy" id="412755"/>
    <lineage>
        <taxon>unclassified sequences</taxon>
        <taxon>metagenomes</taxon>
        <taxon>ecological metagenomes</taxon>
    </lineage>
</organism>
<dbReference type="AlphaFoldDB" id="A0A0F8ZTZ0"/>
<evidence type="ECO:0000256" key="1">
    <source>
        <dbReference type="SAM" id="MobiDB-lite"/>
    </source>
</evidence>
<name>A0A0F8ZTZ0_9ZZZZ</name>
<evidence type="ECO:0000313" key="2">
    <source>
        <dbReference type="EMBL" id="KKK89420.1"/>
    </source>
</evidence>
<gene>
    <name evidence="2" type="ORF">LCGC14_2733280</name>
</gene>
<feature type="non-terminal residue" evidence="2">
    <location>
        <position position="1"/>
    </location>
</feature>
<proteinExistence type="predicted"/>
<feature type="region of interest" description="Disordered" evidence="1">
    <location>
        <begin position="308"/>
        <end position="357"/>
    </location>
</feature>